<proteinExistence type="predicted"/>
<gene>
    <name evidence="1" type="ORF">JI435_162100</name>
</gene>
<dbReference type="Proteomes" id="UP000663193">
    <property type="component" value="Chromosome 23"/>
</dbReference>
<reference evidence="2" key="1">
    <citation type="journal article" date="2021" name="BMC Genomics">
        <title>Chromosome-level genome assembly and manually-curated proteome of model necrotroph Parastagonospora nodorum Sn15 reveals a genome-wide trove of candidate effector homologs, and redundancy of virulence-related functions within an accessory chromosome.</title>
        <authorList>
            <person name="Bertazzoni S."/>
            <person name="Jones D.A.B."/>
            <person name="Phan H.T."/>
            <person name="Tan K.-C."/>
            <person name="Hane J.K."/>
        </authorList>
    </citation>
    <scope>NUCLEOTIDE SEQUENCE [LARGE SCALE GENOMIC DNA]</scope>
    <source>
        <strain evidence="2">SN15 / ATCC MYA-4574 / FGSC 10173)</strain>
    </source>
</reference>
<protein>
    <submittedName>
        <fullName evidence="1">Uncharacterized protein</fullName>
    </submittedName>
</protein>
<organism evidence="1 2">
    <name type="scientific">Phaeosphaeria nodorum (strain SN15 / ATCC MYA-4574 / FGSC 10173)</name>
    <name type="common">Glume blotch fungus</name>
    <name type="synonym">Parastagonospora nodorum</name>
    <dbReference type="NCBI Taxonomy" id="321614"/>
    <lineage>
        <taxon>Eukaryota</taxon>
        <taxon>Fungi</taxon>
        <taxon>Dikarya</taxon>
        <taxon>Ascomycota</taxon>
        <taxon>Pezizomycotina</taxon>
        <taxon>Dothideomycetes</taxon>
        <taxon>Pleosporomycetidae</taxon>
        <taxon>Pleosporales</taxon>
        <taxon>Pleosporineae</taxon>
        <taxon>Phaeosphaeriaceae</taxon>
        <taxon>Parastagonospora</taxon>
    </lineage>
</organism>
<evidence type="ECO:0000313" key="1">
    <source>
        <dbReference type="EMBL" id="QRD07739.1"/>
    </source>
</evidence>
<accession>A0A7U2NRH7</accession>
<evidence type="ECO:0000313" key="2">
    <source>
        <dbReference type="Proteomes" id="UP000663193"/>
    </source>
</evidence>
<keyword evidence="2" id="KW-1185">Reference proteome</keyword>
<sequence>MKSRTLIEKSYQAIEEAALTCPRVGIAYLCWSASFENVQPRVADFRWRLTSEASVGFAFFRRHPIKNGRSCSQCCSWMLGVEWEVGWMCIQLHEREDSAPSRKRRLQYGITPHRFSAFTALHDMVSKHKIRLSHAIDLLDRGTAMAGHPYQWRR</sequence>
<dbReference type="VEuPathDB" id="FungiDB:JI435_162100"/>
<dbReference type="EMBL" id="CP069045">
    <property type="protein sequence ID" value="QRD07739.1"/>
    <property type="molecule type" value="Genomic_DNA"/>
</dbReference>
<dbReference type="AlphaFoldDB" id="A0A7U2NRH7"/>
<name>A0A7U2NRH7_PHANO</name>